<dbReference type="InterPro" id="IPR041577">
    <property type="entry name" value="RT_RNaseH_2"/>
</dbReference>
<evidence type="ECO:0000313" key="4">
    <source>
        <dbReference type="Proteomes" id="UP000243686"/>
    </source>
</evidence>
<dbReference type="InterPro" id="IPR043128">
    <property type="entry name" value="Rev_trsase/Diguanyl_cyclase"/>
</dbReference>
<dbReference type="SUPFAM" id="SSF56672">
    <property type="entry name" value="DNA/RNA polymerases"/>
    <property type="match status" value="1"/>
</dbReference>
<sequence length="336" mass="37280">GFAKIAIPVIFLLQKNTPFVWSEEQAEAFKQLRDCLCSTPILAYPDISPSAGNFILDTDASENGIGAMQPQHSGDAMERASIGQTPSFMTTGQGMRLPSDTTLPISAPEALYSSVFVRRMQAGLVRSHELARQRLRAAQRCQKGYYDKAAQDMLFNLGDWVWLYEPVPPTGTPAKFHGAWKGPYTIDQAVTDVTYRLIHPGKSNWSTAASIGQTPSFMTTGQGMRLPSDTTLPISAPEALYSSVFVRRMQAGLVRSHELARQRLRAAQRCQKGYYDKAAQDMLFNLGDWVWLYEPVPPTGTPAKFHGAWKGPYTIDQAVTDVTYRLIHPGKSNWST</sequence>
<proteinExistence type="predicted"/>
<keyword evidence="4" id="KW-1185">Reference proteome</keyword>
<dbReference type="GO" id="GO:0003824">
    <property type="term" value="F:catalytic activity"/>
    <property type="evidence" value="ECO:0007669"/>
    <property type="project" value="UniProtKB-KW"/>
</dbReference>
<dbReference type="Proteomes" id="UP000243686">
    <property type="component" value="Unassembled WGS sequence"/>
</dbReference>
<evidence type="ECO:0000259" key="2">
    <source>
        <dbReference type="Pfam" id="PF17919"/>
    </source>
</evidence>
<organism evidence="3 4">
    <name type="scientific">Opisthorchis viverrini</name>
    <name type="common">Southeast Asian liver fluke</name>
    <dbReference type="NCBI Taxonomy" id="6198"/>
    <lineage>
        <taxon>Eukaryota</taxon>
        <taxon>Metazoa</taxon>
        <taxon>Spiralia</taxon>
        <taxon>Lophotrochozoa</taxon>
        <taxon>Platyhelminthes</taxon>
        <taxon>Trematoda</taxon>
        <taxon>Digenea</taxon>
        <taxon>Opisthorchiida</taxon>
        <taxon>Opisthorchiata</taxon>
        <taxon>Opisthorchiidae</taxon>
        <taxon>Opisthorchis</taxon>
    </lineage>
</organism>
<feature type="non-terminal residue" evidence="3">
    <location>
        <position position="336"/>
    </location>
</feature>
<reference evidence="3 4" key="1">
    <citation type="submission" date="2015-03" db="EMBL/GenBank/DDBJ databases">
        <title>Draft genome of the nematode, Opisthorchis viverrini.</title>
        <authorList>
            <person name="Mitreva M."/>
        </authorList>
    </citation>
    <scope>NUCLEOTIDE SEQUENCE [LARGE SCALE GENOMIC DNA]</scope>
    <source>
        <strain evidence="3">Khon Kaen</strain>
    </source>
</reference>
<accession>A0A1S8WP92</accession>
<evidence type="ECO:0000256" key="1">
    <source>
        <dbReference type="ARBA" id="ARBA00023268"/>
    </source>
</evidence>
<dbReference type="Pfam" id="PF17919">
    <property type="entry name" value="RT_RNaseH_2"/>
    <property type="match status" value="1"/>
</dbReference>
<dbReference type="InterPro" id="IPR043502">
    <property type="entry name" value="DNA/RNA_pol_sf"/>
</dbReference>
<feature type="domain" description="Reverse transcriptase/retrotransposon-derived protein RNase H-like" evidence="2">
    <location>
        <begin position="21"/>
        <end position="76"/>
    </location>
</feature>
<dbReference type="AlphaFoldDB" id="A0A1S8WP92"/>
<evidence type="ECO:0000313" key="3">
    <source>
        <dbReference type="EMBL" id="OON16296.1"/>
    </source>
</evidence>
<dbReference type="PANTHER" id="PTHR37984">
    <property type="entry name" value="PROTEIN CBG26694"/>
    <property type="match status" value="1"/>
</dbReference>
<dbReference type="InterPro" id="IPR050951">
    <property type="entry name" value="Retrovirus_Pol_polyprotein"/>
</dbReference>
<gene>
    <name evidence="3" type="ORF">X801_07893</name>
</gene>
<name>A0A1S8WP92_OPIVI</name>
<dbReference type="Gene3D" id="3.30.70.270">
    <property type="match status" value="1"/>
</dbReference>
<dbReference type="PANTHER" id="PTHR37984:SF5">
    <property type="entry name" value="PROTEIN NYNRIN-LIKE"/>
    <property type="match status" value="1"/>
</dbReference>
<keyword evidence="1" id="KW-0511">Multifunctional enzyme</keyword>
<dbReference type="EMBL" id="KV898026">
    <property type="protein sequence ID" value="OON16296.1"/>
    <property type="molecule type" value="Genomic_DNA"/>
</dbReference>
<feature type="non-terminal residue" evidence="3">
    <location>
        <position position="1"/>
    </location>
</feature>
<protein>
    <recommendedName>
        <fullName evidence="2">Reverse transcriptase/retrotransposon-derived protein RNase H-like domain-containing protein</fullName>
    </recommendedName>
</protein>